<sequence>MKKALLSLGIGLLSISLLAACGKSASNKPTSTKDMRVEVIAKGFQHDFWKSVLKGSKQAADKHGVKLNFVGPKDETAVAEQLEMLNNAINKNPSAIVLAALDTKSEIDAIQNAKDKNVPVIGFDSGVPGAPKGAVKANAATDNYKAGGIVAQHLYDAIKTRLGKGQVRIGIVSQEVNSMSLSQRTGGFIDKMTKLLEADPNVGKGQVAVIGHDKYNNDVSTKNAKAIIELRVPAEVTDAAGKTEAAALLEKKDLIGIYGSNELGVKAIINANEAMGDRIGSTGDKVVTVGFDSGKLQQDAIRSGKFLGSITQDPIKIGYDAVDLAVKAAQGKKVKDVDTGVKWYNKDNIDDKDIQALLYE</sequence>
<dbReference type="CDD" id="cd20005">
    <property type="entry name" value="PBP1_ABC_sugar_binding-like"/>
    <property type="match status" value="1"/>
</dbReference>
<dbReference type="EMBL" id="JBHTON010000006">
    <property type="protein sequence ID" value="MFD1484231.1"/>
    <property type="molecule type" value="Genomic_DNA"/>
</dbReference>
<evidence type="ECO:0000313" key="6">
    <source>
        <dbReference type="EMBL" id="MFD1484231.1"/>
    </source>
</evidence>
<comment type="caution">
    <text evidence="6">The sequence shown here is derived from an EMBL/GenBank/DDBJ whole genome shotgun (WGS) entry which is preliminary data.</text>
</comment>
<dbReference type="PROSITE" id="PS51257">
    <property type="entry name" value="PROKAR_LIPOPROTEIN"/>
    <property type="match status" value="1"/>
</dbReference>
<proteinExistence type="inferred from homology"/>
<reference evidence="7" key="1">
    <citation type="journal article" date="2019" name="Int. J. Syst. Evol. Microbiol.">
        <title>The Global Catalogue of Microorganisms (GCM) 10K type strain sequencing project: providing services to taxonomists for standard genome sequencing and annotation.</title>
        <authorList>
            <consortium name="The Broad Institute Genomics Platform"/>
            <consortium name="The Broad Institute Genome Sequencing Center for Infectious Disease"/>
            <person name="Wu L."/>
            <person name="Ma J."/>
        </authorList>
    </citation>
    <scope>NUCLEOTIDE SEQUENCE [LARGE SCALE GENOMIC DNA]</scope>
    <source>
        <strain evidence="7">CCM 8903</strain>
    </source>
</reference>
<evidence type="ECO:0000313" key="7">
    <source>
        <dbReference type="Proteomes" id="UP001597252"/>
    </source>
</evidence>
<feature type="chain" id="PRO_5045497621" evidence="4">
    <location>
        <begin position="20"/>
        <end position="360"/>
    </location>
</feature>
<evidence type="ECO:0000259" key="5">
    <source>
        <dbReference type="Pfam" id="PF13407"/>
    </source>
</evidence>
<evidence type="ECO:0000256" key="4">
    <source>
        <dbReference type="SAM" id="SignalP"/>
    </source>
</evidence>
<feature type="signal peptide" evidence="4">
    <location>
        <begin position="1"/>
        <end position="19"/>
    </location>
</feature>
<evidence type="ECO:0000256" key="2">
    <source>
        <dbReference type="ARBA" id="ARBA00007639"/>
    </source>
</evidence>
<dbReference type="SUPFAM" id="SSF53822">
    <property type="entry name" value="Periplasmic binding protein-like I"/>
    <property type="match status" value="1"/>
</dbReference>
<dbReference type="InterPro" id="IPR025997">
    <property type="entry name" value="SBP_2_dom"/>
</dbReference>
<comment type="similarity">
    <text evidence="2">Belongs to the bacterial solute-binding protein 2 family.</text>
</comment>
<name>A0ABW4E4Y6_9LACO</name>
<dbReference type="PANTHER" id="PTHR46847:SF1">
    <property type="entry name" value="D-ALLOSE-BINDING PERIPLASMIC PROTEIN-RELATED"/>
    <property type="match status" value="1"/>
</dbReference>
<evidence type="ECO:0000256" key="1">
    <source>
        <dbReference type="ARBA" id="ARBA00004196"/>
    </source>
</evidence>
<dbReference type="Proteomes" id="UP001597252">
    <property type="component" value="Unassembled WGS sequence"/>
</dbReference>
<evidence type="ECO:0000256" key="3">
    <source>
        <dbReference type="ARBA" id="ARBA00022729"/>
    </source>
</evidence>
<protein>
    <submittedName>
        <fullName evidence="6">ABC transporter substrate-binding protein</fullName>
    </submittedName>
</protein>
<dbReference type="RefSeq" id="WP_125752203.1">
    <property type="nucleotide sequence ID" value="NZ_JBHTON010000006.1"/>
</dbReference>
<dbReference type="Gene3D" id="3.40.50.2300">
    <property type="match status" value="2"/>
</dbReference>
<keyword evidence="7" id="KW-1185">Reference proteome</keyword>
<dbReference type="PANTHER" id="PTHR46847">
    <property type="entry name" value="D-ALLOSE-BINDING PERIPLASMIC PROTEIN-RELATED"/>
    <property type="match status" value="1"/>
</dbReference>
<organism evidence="6 7">
    <name type="scientific">Lacticaseibacillus baoqingensis</name>
    <dbReference type="NCBI Taxonomy" id="2486013"/>
    <lineage>
        <taxon>Bacteria</taxon>
        <taxon>Bacillati</taxon>
        <taxon>Bacillota</taxon>
        <taxon>Bacilli</taxon>
        <taxon>Lactobacillales</taxon>
        <taxon>Lactobacillaceae</taxon>
        <taxon>Lacticaseibacillus</taxon>
    </lineage>
</organism>
<comment type="subcellular location">
    <subcellularLocation>
        <location evidence="1">Cell envelope</location>
    </subcellularLocation>
</comment>
<accession>A0ABW4E4Y6</accession>
<keyword evidence="3 4" id="KW-0732">Signal</keyword>
<dbReference type="Pfam" id="PF13407">
    <property type="entry name" value="Peripla_BP_4"/>
    <property type="match status" value="1"/>
</dbReference>
<feature type="domain" description="Periplasmic binding protein" evidence="5">
    <location>
        <begin position="38"/>
        <end position="333"/>
    </location>
</feature>
<gene>
    <name evidence="6" type="ORF">ACFQ5J_03175</name>
</gene>
<dbReference type="InterPro" id="IPR028082">
    <property type="entry name" value="Peripla_BP_I"/>
</dbReference>